<dbReference type="InterPro" id="IPR003615">
    <property type="entry name" value="HNH_nuc"/>
</dbReference>
<dbReference type="SMART" id="SM00507">
    <property type="entry name" value="HNHc"/>
    <property type="match status" value="1"/>
</dbReference>
<sequence>MEISGALEIFASRGVELVEHFHRLHLEGHDRNEIAKRTGLGESWVGSVLALGKVLFGPAEASVLRERSIATAQRNLLGIEVLRAINAAVRSLSKHAEVGREELRLELYDWAEGRSVAEVKAHATSRVRELNGNEHTPWRRSVRISATADAGGQRHLHLSLADTHMANVESSLHRQARRLRRKDGALSHSQAMADAAFSLLTSDHNKEEGKRGAMVIVPLTGARHVGSGMLATTDGAQIHFSKLADAILRDQGIALCYGENAETGAPEPVGILPIEPIHDNSGRFANNTQRLVAQADQVLCAHPECHRRAINCEMHHVQAASKSGESSQENLVAVCATHHARNDDDPTKPKNGRYEREPHTGRVGHKPLGSDEIITNDLPPTQNSGRVIANRMFEEFRHHKEWQSLAKRRIQQLITSSTR</sequence>
<feature type="domain" description="HNH nuclease" evidence="2">
    <location>
        <begin position="287"/>
        <end position="340"/>
    </location>
</feature>
<gene>
    <name evidence="3" type="ORF">CGERO_08300</name>
</gene>
<dbReference type="Proteomes" id="UP000271587">
    <property type="component" value="Chromosome"/>
</dbReference>
<dbReference type="EMBL" id="CP033897">
    <property type="protein sequence ID" value="AZA11957.1"/>
    <property type="molecule type" value="Genomic_DNA"/>
</dbReference>
<dbReference type="RefSeq" id="WP_123934947.1">
    <property type="nucleotide sequence ID" value="NZ_CP033897.1"/>
</dbReference>
<reference evidence="3 4" key="1">
    <citation type="submission" date="2018-11" db="EMBL/GenBank/DDBJ databases">
        <authorList>
            <person name="Kleinhagauer T."/>
            <person name="Glaeser S.P."/>
            <person name="Spergser J."/>
            <person name="Ruckert C."/>
            <person name="Kaempfer P."/>
            <person name="Busse H.-J."/>
        </authorList>
    </citation>
    <scope>NUCLEOTIDE SEQUENCE [LARGE SCALE GENOMIC DNA]</scope>
    <source>
        <strain evidence="3 4">W8</strain>
    </source>
</reference>
<protein>
    <recommendedName>
        <fullName evidence="2">HNH nuclease domain-containing protein</fullName>
    </recommendedName>
</protein>
<name>A0A3G6J1R7_9CORY</name>
<dbReference type="KEGG" id="cgk:CGERO_08300"/>
<dbReference type="CDD" id="cd00085">
    <property type="entry name" value="HNHc"/>
    <property type="match status" value="1"/>
</dbReference>
<organism evidence="3 4">
    <name type="scientific">Corynebacterium gerontici</name>
    <dbReference type="NCBI Taxonomy" id="2079234"/>
    <lineage>
        <taxon>Bacteria</taxon>
        <taxon>Bacillati</taxon>
        <taxon>Actinomycetota</taxon>
        <taxon>Actinomycetes</taxon>
        <taxon>Mycobacteriales</taxon>
        <taxon>Corynebacteriaceae</taxon>
        <taxon>Corynebacterium</taxon>
    </lineage>
</organism>
<accession>A0A3G6J1R7</accession>
<dbReference type="OrthoDB" id="3513062at2"/>
<evidence type="ECO:0000313" key="4">
    <source>
        <dbReference type="Proteomes" id="UP000271587"/>
    </source>
</evidence>
<feature type="compositionally biased region" description="Basic and acidic residues" evidence="1">
    <location>
        <begin position="340"/>
        <end position="360"/>
    </location>
</feature>
<evidence type="ECO:0000256" key="1">
    <source>
        <dbReference type="SAM" id="MobiDB-lite"/>
    </source>
</evidence>
<evidence type="ECO:0000259" key="2">
    <source>
        <dbReference type="SMART" id="SM00507"/>
    </source>
</evidence>
<feature type="region of interest" description="Disordered" evidence="1">
    <location>
        <begin position="338"/>
        <end position="384"/>
    </location>
</feature>
<dbReference type="AlphaFoldDB" id="A0A3G6J1R7"/>
<evidence type="ECO:0000313" key="3">
    <source>
        <dbReference type="EMBL" id="AZA11957.1"/>
    </source>
</evidence>
<keyword evidence="4" id="KW-1185">Reference proteome</keyword>
<proteinExistence type="predicted"/>